<dbReference type="Proteomes" id="UP000266861">
    <property type="component" value="Unassembled WGS sequence"/>
</dbReference>
<organism evidence="1 2">
    <name type="scientific">Diversispora epigaea</name>
    <dbReference type="NCBI Taxonomy" id="1348612"/>
    <lineage>
        <taxon>Eukaryota</taxon>
        <taxon>Fungi</taxon>
        <taxon>Fungi incertae sedis</taxon>
        <taxon>Mucoromycota</taxon>
        <taxon>Glomeromycotina</taxon>
        <taxon>Glomeromycetes</taxon>
        <taxon>Diversisporales</taxon>
        <taxon>Diversisporaceae</taxon>
        <taxon>Diversispora</taxon>
    </lineage>
</organism>
<comment type="caution">
    <text evidence="1">The sequence shown here is derived from an EMBL/GenBank/DDBJ whole genome shotgun (WGS) entry which is preliminary data.</text>
</comment>
<gene>
    <name evidence="1" type="ORF">Glove_122g150</name>
</gene>
<dbReference type="AlphaFoldDB" id="A0A397J3E8"/>
<proteinExistence type="predicted"/>
<reference evidence="1 2" key="1">
    <citation type="submission" date="2018-08" db="EMBL/GenBank/DDBJ databases">
        <title>Genome and evolution of the arbuscular mycorrhizal fungus Diversispora epigaea (formerly Glomus versiforme) and its bacterial endosymbionts.</title>
        <authorList>
            <person name="Sun X."/>
            <person name="Fei Z."/>
            <person name="Harrison M."/>
        </authorList>
    </citation>
    <scope>NUCLEOTIDE SEQUENCE [LARGE SCALE GENOMIC DNA]</scope>
    <source>
        <strain evidence="1 2">IT104</strain>
    </source>
</reference>
<evidence type="ECO:0000313" key="1">
    <source>
        <dbReference type="EMBL" id="RHZ81228.1"/>
    </source>
</evidence>
<dbReference type="EMBL" id="PQFF01000114">
    <property type="protein sequence ID" value="RHZ81228.1"/>
    <property type="molecule type" value="Genomic_DNA"/>
</dbReference>
<name>A0A397J3E8_9GLOM</name>
<keyword evidence="2" id="KW-1185">Reference proteome</keyword>
<evidence type="ECO:0000313" key="2">
    <source>
        <dbReference type="Proteomes" id="UP000266861"/>
    </source>
</evidence>
<sequence length="112" mass="13179">MPYFCECNKCKKKNKFSHGIWLKKKKTYEIHQSKYVLESYNNESNLDIESDLDIESNSDIESNLNIGFSSSEDEKMFDLIKETNFYNDIDFRANVFPILLNHVGIMCINFAM</sequence>
<protein>
    <submittedName>
        <fullName evidence="1">Uncharacterized protein</fullName>
    </submittedName>
</protein>
<accession>A0A397J3E8</accession>